<protein>
    <submittedName>
        <fullName evidence="8">Putative tartrate dehydrogenase</fullName>
    </submittedName>
</protein>
<dbReference type="InterPro" id="IPR024084">
    <property type="entry name" value="IsoPropMal-DH-like_dom"/>
</dbReference>
<dbReference type="GO" id="GO:0016491">
    <property type="term" value="F:oxidoreductase activity"/>
    <property type="evidence" value="ECO:0007669"/>
    <property type="project" value="UniProtKB-KW"/>
</dbReference>
<keyword evidence="5" id="KW-0520">NAD</keyword>
<evidence type="ECO:0000256" key="1">
    <source>
        <dbReference type="ARBA" id="ARBA00001936"/>
    </source>
</evidence>
<dbReference type="RefSeq" id="WP_012230491.1">
    <property type="nucleotide sequence ID" value="NZ_HG422565.1"/>
</dbReference>
<gene>
    <name evidence="8" type="primary">yeaU</name>
    <name evidence="8" type="ORF">BN381_80141</name>
</gene>
<dbReference type="NCBIfam" id="NF002898">
    <property type="entry name" value="PRK03437.1"/>
    <property type="match status" value="1"/>
</dbReference>
<comment type="cofactor">
    <cofactor evidence="2">
        <name>Mg(2+)</name>
        <dbReference type="ChEBI" id="CHEBI:18420"/>
    </cofactor>
</comment>
<evidence type="ECO:0000256" key="2">
    <source>
        <dbReference type="ARBA" id="ARBA00001946"/>
    </source>
</evidence>
<evidence type="ECO:0000256" key="3">
    <source>
        <dbReference type="ARBA" id="ARBA00022723"/>
    </source>
</evidence>
<dbReference type="AlphaFoldDB" id="R4Z6S9"/>
<sequence>MTSTKNPPHHVGVIGGDGIGPEVTAQALRVLEAAGLQMELTHYDLGAARFLRDGTVLPDETMAEWRGLDALLLGAVGDPAPGQAAPAGLVERGILLRMRFELDMYVNYRPFRLPPTVNFEVIRENTEGTYAGEGGFLRKNTPNEIATQGSVNTRHGVERCIRYSFEQAANSERHHLTLVHKKNVLTFAGDLWQRAFDEVAVEYPQVETAYQHVDAACIHFVERPEIYDVVVTDNLFGDILTDLAGAVAGGVAYAASANLNPDRTGPSMFEPVHGTAPDIAGKNIANPIAAVISAGLMAGFLGETEVAEAIEIATADPRRYVGSTSEIGDALVAAVTR</sequence>
<dbReference type="eggNOG" id="COG0473">
    <property type="taxonomic scope" value="Bacteria"/>
</dbReference>
<keyword evidence="4" id="KW-0560">Oxidoreductase</keyword>
<dbReference type="PANTHER" id="PTHR43275:SF1">
    <property type="entry name" value="D-MALATE DEHYDROGENASE [DECARBOXYLATING]"/>
    <property type="match status" value="1"/>
</dbReference>
<keyword evidence="6" id="KW-0464">Manganese</keyword>
<evidence type="ECO:0000256" key="6">
    <source>
        <dbReference type="ARBA" id="ARBA00023211"/>
    </source>
</evidence>
<dbReference type="SUPFAM" id="SSF53659">
    <property type="entry name" value="Isocitrate/Isopropylmalate dehydrogenase-like"/>
    <property type="match status" value="1"/>
</dbReference>
<dbReference type="InterPro" id="IPR050501">
    <property type="entry name" value="ICDH/IPMDH"/>
</dbReference>
<evidence type="ECO:0000256" key="4">
    <source>
        <dbReference type="ARBA" id="ARBA00023002"/>
    </source>
</evidence>
<dbReference type="Gene3D" id="3.40.718.10">
    <property type="entry name" value="Isopropylmalate Dehydrogenase"/>
    <property type="match status" value="1"/>
</dbReference>
<proteinExistence type="predicted"/>
<dbReference type="SMART" id="SM01329">
    <property type="entry name" value="Iso_dh"/>
    <property type="match status" value="1"/>
</dbReference>
<reference evidence="8 9" key="1">
    <citation type="journal article" date="2013" name="ISME J.">
        <title>Metabolic model for the filamentous 'Candidatus Microthrix parvicella' based on genomic and metagenomic analyses.</title>
        <authorList>
            <person name="Jon McIlroy S."/>
            <person name="Kristiansen R."/>
            <person name="Albertsen M."/>
            <person name="Michael Karst S."/>
            <person name="Rossetti S."/>
            <person name="Lund Nielsen J."/>
            <person name="Tandoi V."/>
            <person name="James Seviour R."/>
            <person name="Nielsen P.H."/>
        </authorList>
    </citation>
    <scope>NUCLEOTIDE SEQUENCE [LARGE SCALE GENOMIC DNA]</scope>
    <source>
        <strain evidence="8 9">RN1</strain>
    </source>
</reference>
<keyword evidence="3" id="KW-0479">Metal-binding</keyword>
<dbReference type="HOGENOM" id="CLU_031953_0_1_11"/>
<dbReference type="Proteomes" id="UP000018291">
    <property type="component" value="Unassembled WGS sequence"/>
</dbReference>
<dbReference type="STRING" id="1229780.BN381_80141"/>
<comment type="cofactor">
    <cofactor evidence="1">
        <name>Mn(2+)</name>
        <dbReference type="ChEBI" id="CHEBI:29035"/>
    </cofactor>
</comment>
<dbReference type="Pfam" id="PF00180">
    <property type="entry name" value="Iso_dh"/>
    <property type="match status" value="1"/>
</dbReference>
<feature type="domain" description="Isopropylmalate dehydrogenase-like" evidence="7">
    <location>
        <begin position="10"/>
        <end position="331"/>
    </location>
</feature>
<evidence type="ECO:0000313" key="9">
    <source>
        <dbReference type="Proteomes" id="UP000018291"/>
    </source>
</evidence>
<evidence type="ECO:0000313" key="8">
    <source>
        <dbReference type="EMBL" id="CCM65611.1"/>
    </source>
</evidence>
<accession>R4Z6S9</accession>
<evidence type="ECO:0000256" key="5">
    <source>
        <dbReference type="ARBA" id="ARBA00023027"/>
    </source>
</evidence>
<evidence type="ECO:0000259" key="7">
    <source>
        <dbReference type="SMART" id="SM01329"/>
    </source>
</evidence>
<dbReference type="PANTHER" id="PTHR43275">
    <property type="entry name" value="D-MALATE DEHYDROGENASE [DECARBOXYLATING]"/>
    <property type="match status" value="1"/>
</dbReference>
<organism evidence="8 9">
    <name type="scientific">Candidatus Neomicrothrix parvicella RN1</name>
    <dbReference type="NCBI Taxonomy" id="1229780"/>
    <lineage>
        <taxon>Bacteria</taxon>
        <taxon>Bacillati</taxon>
        <taxon>Actinomycetota</taxon>
        <taxon>Acidimicrobiia</taxon>
        <taxon>Acidimicrobiales</taxon>
        <taxon>Microthrixaceae</taxon>
        <taxon>Candidatus Neomicrothrix</taxon>
    </lineage>
</organism>
<comment type="caution">
    <text evidence="8">The sequence shown here is derived from an EMBL/GenBank/DDBJ whole genome shotgun (WGS) entry which is preliminary data.</text>
</comment>
<name>R4Z6S9_9ACTN</name>
<keyword evidence="9" id="KW-1185">Reference proteome</keyword>
<dbReference type="GO" id="GO:0046872">
    <property type="term" value="F:metal ion binding"/>
    <property type="evidence" value="ECO:0007669"/>
    <property type="project" value="UniProtKB-KW"/>
</dbReference>
<dbReference type="EMBL" id="CANL01000078">
    <property type="protein sequence ID" value="CCM65611.1"/>
    <property type="molecule type" value="Genomic_DNA"/>
</dbReference>